<keyword evidence="7 8" id="KW-0275">Fatty acid biosynthesis</keyword>
<keyword evidence="3 8" id="KW-0479">Metal-binding</keyword>
<dbReference type="InterPro" id="IPR004568">
    <property type="entry name" value="Ppantetheine-prot_Trfase_dom"/>
</dbReference>
<evidence type="ECO:0000256" key="8">
    <source>
        <dbReference type="HAMAP-Rule" id="MF_00101"/>
    </source>
</evidence>
<evidence type="ECO:0000256" key="6">
    <source>
        <dbReference type="ARBA" id="ARBA00023098"/>
    </source>
</evidence>
<dbReference type="HAMAP" id="MF_00101">
    <property type="entry name" value="AcpS"/>
    <property type="match status" value="1"/>
</dbReference>
<dbReference type="InterPro" id="IPR002582">
    <property type="entry name" value="ACPS"/>
</dbReference>
<feature type="binding site" evidence="8">
    <location>
        <position position="57"/>
    </location>
    <ligand>
        <name>Mg(2+)</name>
        <dbReference type="ChEBI" id="CHEBI:18420"/>
    </ligand>
</feature>
<dbReference type="Proteomes" id="UP000012488">
    <property type="component" value="Chromosome"/>
</dbReference>
<keyword evidence="2 8" id="KW-0808">Transferase</keyword>
<feature type="binding site" evidence="8">
    <location>
        <position position="8"/>
    </location>
    <ligand>
        <name>Mg(2+)</name>
        <dbReference type="ChEBI" id="CHEBI:18420"/>
    </ligand>
</feature>
<dbReference type="InterPro" id="IPR037143">
    <property type="entry name" value="4-PPantetheinyl_Trfase_dom_sf"/>
</dbReference>
<evidence type="ECO:0000256" key="7">
    <source>
        <dbReference type="ARBA" id="ARBA00023160"/>
    </source>
</evidence>
<reference evidence="10 11" key="1">
    <citation type="journal article" date="2012" name="Genet. Mol. Biol.">
        <title>Analysis of 16S rRNA and mxaF genes revealing insights into Methylobacterium niche-specific plant association.</title>
        <authorList>
            <person name="Dourado M.N."/>
            <person name="Andreote F.D."/>
            <person name="Dini-Andreote F."/>
            <person name="Conti R."/>
            <person name="Araujo J.M."/>
            <person name="Araujo W.L."/>
        </authorList>
    </citation>
    <scope>NUCLEOTIDE SEQUENCE [LARGE SCALE GENOMIC DNA]</scope>
    <source>
        <strain evidence="10 11">SR1.6/6</strain>
    </source>
</reference>
<dbReference type="EMBL" id="CP043538">
    <property type="protein sequence ID" value="QGY02615.1"/>
    <property type="molecule type" value="Genomic_DNA"/>
</dbReference>
<comment type="similarity">
    <text evidence="8">Belongs to the P-Pant transferase superfamily. AcpS family.</text>
</comment>
<feature type="domain" description="4'-phosphopantetheinyl transferase" evidence="9">
    <location>
        <begin position="4"/>
        <end position="100"/>
    </location>
</feature>
<dbReference type="GO" id="GO:0008897">
    <property type="term" value="F:holo-[acyl-carrier-protein] synthase activity"/>
    <property type="evidence" value="ECO:0007669"/>
    <property type="project" value="UniProtKB-UniRule"/>
</dbReference>
<keyword evidence="1 8" id="KW-0444">Lipid biosynthesis</keyword>
<evidence type="ECO:0000256" key="2">
    <source>
        <dbReference type="ARBA" id="ARBA00022679"/>
    </source>
</evidence>
<evidence type="ECO:0000256" key="3">
    <source>
        <dbReference type="ARBA" id="ARBA00022723"/>
    </source>
</evidence>
<dbReference type="GO" id="GO:0000287">
    <property type="term" value="F:magnesium ion binding"/>
    <property type="evidence" value="ECO:0007669"/>
    <property type="project" value="UniProtKB-UniRule"/>
</dbReference>
<comment type="cofactor">
    <cofactor evidence="8">
        <name>Mg(2+)</name>
        <dbReference type="ChEBI" id="CHEBI:18420"/>
    </cofactor>
</comment>
<keyword evidence="8" id="KW-0963">Cytoplasm</keyword>
<comment type="subcellular location">
    <subcellularLocation>
        <location evidence="8">Cytoplasm</location>
    </subcellularLocation>
</comment>
<dbReference type="OrthoDB" id="517356at2"/>
<evidence type="ECO:0000259" key="9">
    <source>
        <dbReference type="Pfam" id="PF01648"/>
    </source>
</evidence>
<gene>
    <name evidence="8" type="primary">acpS</name>
    <name evidence="10" type="ORF">MMSR116_12560</name>
</gene>
<evidence type="ECO:0000256" key="4">
    <source>
        <dbReference type="ARBA" id="ARBA00022832"/>
    </source>
</evidence>
<comment type="function">
    <text evidence="8">Transfers the 4'-phosphopantetheine moiety from coenzyme A to a Ser of acyl-carrier-protein.</text>
</comment>
<protein>
    <recommendedName>
        <fullName evidence="8">Holo-[acyl-carrier-protein] synthase</fullName>
        <shortName evidence="8">Holo-ACP synthase</shortName>
        <ecNumber evidence="8">2.7.8.7</ecNumber>
    </recommendedName>
    <alternativeName>
        <fullName evidence="8">4'-phosphopantetheinyl transferase AcpS</fullName>
    </alternativeName>
</protein>
<evidence type="ECO:0000313" key="11">
    <source>
        <dbReference type="Proteomes" id="UP000012488"/>
    </source>
</evidence>
<evidence type="ECO:0000313" key="10">
    <source>
        <dbReference type="EMBL" id="QGY02615.1"/>
    </source>
</evidence>
<dbReference type="RefSeq" id="WP_010682831.1">
    <property type="nucleotide sequence ID" value="NZ_CP043538.1"/>
</dbReference>
<accession>A0A6B9FNH9</accession>
<name>A0A6B9FNH9_9HYPH</name>
<keyword evidence="4 8" id="KW-0276">Fatty acid metabolism</keyword>
<dbReference type="Pfam" id="PF01648">
    <property type="entry name" value="ACPS"/>
    <property type="match status" value="1"/>
</dbReference>
<dbReference type="NCBIfam" id="TIGR00556">
    <property type="entry name" value="pantethn_trn"/>
    <property type="match status" value="1"/>
</dbReference>
<dbReference type="AlphaFoldDB" id="A0A6B9FNH9"/>
<dbReference type="NCBIfam" id="TIGR00516">
    <property type="entry name" value="acpS"/>
    <property type="match status" value="1"/>
</dbReference>
<dbReference type="InterPro" id="IPR008278">
    <property type="entry name" value="4-PPantetheinyl_Trfase_dom"/>
</dbReference>
<dbReference type="KEGG" id="mmes:MMSR116_12560"/>
<evidence type="ECO:0000256" key="1">
    <source>
        <dbReference type="ARBA" id="ARBA00022516"/>
    </source>
</evidence>
<keyword evidence="5 8" id="KW-0460">Magnesium</keyword>
<evidence type="ECO:0000256" key="5">
    <source>
        <dbReference type="ARBA" id="ARBA00022842"/>
    </source>
</evidence>
<comment type="catalytic activity">
    <reaction evidence="8">
        <text>apo-[ACP] + CoA = holo-[ACP] + adenosine 3',5'-bisphosphate + H(+)</text>
        <dbReference type="Rhea" id="RHEA:12068"/>
        <dbReference type="Rhea" id="RHEA-COMP:9685"/>
        <dbReference type="Rhea" id="RHEA-COMP:9690"/>
        <dbReference type="ChEBI" id="CHEBI:15378"/>
        <dbReference type="ChEBI" id="CHEBI:29999"/>
        <dbReference type="ChEBI" id="CHEBI:57287"/>
        <dbReference type="ChEBI" id="CHEBI:58343"/>
        <dbReference type="ChEBI" id="CHEBI:64479"/>
        <dbReference type="EC" id="2.7.8.7"/>
    </reaction>
</comment>
<reference evidence="10 11" key="2">
    <citation type="journal article" date="2013" name="Genome Announc.">
        <title>Draft Genome Sequence of Methylobacterium mesophilicum Strain SR1.6/6, Isolated from Citrus sinensis.</title>
        <authorList>
            <person name="Marinho Almeida D."/>
            <person name="Dini-Andreote F."/>
            <person name="Camargo Neves A.A."/>
            <person name="Juca Ramos R.T."/>
            <person name="Andreote F.D."/>
            <person name="Carneiro A.R."/>
            <person name="Oliveira de Souza Lima A."/>
            <person name="Caracciolo Gomes de Sa P.H."/>
            <person name="Ribeiro Barbosa M.S."/>
            <person name="Araujo W.L."/>
            <person name="Silva A."/>
        </authorList>
    </citation>
    <scope>NUCLEOTIDE SEQUENCE [LARGE SCALE GENOMIC DNA]</scope>
    <source>
        <strain evidence="10 11">SR1.6/6</strain>
    </source>
</reference>
<keyword evidence="6 8" id="KW-0443">Lipid metabolism</keyword>
<dbReference type="Gene3D" id="3.90.470.20">
    <property type="entry name" value="4'-phosphopantetheinyl transferase domain"/>
    <property type="match status" value="1"/>
</dbReference>
<dbReference type="GO" id="GO:0005737">
    <property type="term" value="C:cytoplasm"/>
    <property type="evidence" value="ECO:0007669"/>
    <property type="project" value="UniProtKB-SubCell"/>
</dbReference>
<sequence length="143" mass="15609">MIIGIGSDLCDIRRIARTLERHGERFTHRVFTEGERARCDRRAARAEGYARRFAAKEACAKALGTGLSGGVFWRDMEVVNLPSGQPTLRLAGGAAERLAELMPEGHTARLHVSLTDDPPMAQAFVVIEALPDQKVRPGTEAAD</sequence>
<organism evidence="10 11">
    <name type="scientific">Methylobacterium mesophilicum SR1.6/6</name>
    <dbReference type="NCBI Taxonomy" id="908290"/>
    <lineage>
        <taxon>Bacteria</taxon>
        <taxon>Pseudomonadati</taxon>
        <taxon>Pseudomonadota</taxon>
        <taxon>Alphaproteobacteria</taxon>
        <taxon>Hyphomicrobiales</taxon>
        <taxon>Methylobacteriaceae</taxon>
        <taxon>Methylobacterium</taxon>
    </lineage>
</organism>
<dbReference type="EC" id="2.7.8.7" evidence="8"/>
<dbReference type="SUPFAM" id="SSF56214">
    <property type="entry name" value="4'-phosphopantetheinyl transferase"/>
    <property type="match status" value="1"/>
</dbReference>
<dbReference type="GO" id="GO:0006633">
    <property type="term" value="P:fatty acid biosynthetic process"/>
    <property type="evidence" value="ECO:0007669"/>
    <property type="project" value="UniProtKB-UniRule"/>
</dbReference>
<proteinExistence type="inferred from homology"/>